<gene>
    <name evidence="2" type="ORF">ERS094118_04111</name>
</gene>
<dbReference type="EMBL" id="COPH01000063">
    <property type="protein sequence ID" value="CLX15195.1"/>
    <property type="molecule type" value="Genomic_DNA"/>
</dbReference>
<evidence type="ECO:0000313" key="3">
    <source>
        <dbReference type="Proteomes" id="UP000050139"/>
    </source>
</evidence>
<feature type="compositionally biased region" description="Basic residues" evidence="1">
    <location>
        <begin position="1"/>
        <end position="11"/>
    </location>
</feature>
<proteinExistence type="predicted"/>
<evidence type="ECO:0000313" key="2">
    <source>
        <dbReference type="EMBL" id="CLX15195.1"/>
    </source>
</evidence>
<protein>
    <submittedName>
        <fullName evidence="2">Uncharacterized protein</fullName>
    </submittedName>
</protein>
<name>A0AB33T0R1_MYCTX</name>
<feature type="region of interest" description="Disordered" evidence="1">
    <location>
        <begin position="150"/>
        <end position="175"/>
    </location>
</feature>
<dbReference type="Proteomes" id="UP000050139">
    <property type="component" value="Unassembled WGS sequence"/>
</dbReference>
<dbReference type="AlphaFoldDB" id="A0AB33T0R1"/>
<sequence length="259" mass="28396">MPSQLHRRHAHPAGAGMDQHALARPSSGQIHQRVVGGGEHHRGGGGGRVRPPRRHLDQQPLVGAGDGSGALGEQAHYPVSDRERSLVQAGFDNDAAGLNAHDRVRIGIQTQRDHDVAEVGGNRGHRNSNLPGAQRRVGIGNQLQPQILEGAGGAHRQPPRPVTRRNQQPAHRAATVHPRRINLPAPPQHLRLACRHYRRQGRIVERRIGIDQHDPARMLGLRRPHQSPYGGTRQIGDIFARQCHRTAGHHHQNPCPITG</sequence>
<evidence type="ECO:0000256" key="1">
    <source>
        <dbReference type="SAM" id="MobiDB-lite"/>
    </source>
</evidence>
<organism evidence="2 3">
    <name type="scientific">Mycobacterium tuberculosis</name>
    <dbReference type="NCBI Taxonomy" id="1773"/>
    <lineage>
        <taxon>Bacteria</taxon>
        <taxon>Bacillati</taxon>
        <taxon>Actinomycetota</taxon>
        <taxon>Actinomycetes</taxon>
        <taxon>Mycobacteriales</taxon>
        <taxon>Mycobacteriaceae</taxon>
        <taxon>Mycobacterium</taxon>
        <taxon>Mycobacterium tuberculosis complex</taxon>
    </lineage>
</organism>
<accession>A0AB33T0R1</accession>
<comment type="caution">
    <text evidence="2">The sequence shown here is derived from an EMBL/GenBank/DDBJ whole genome shotgun (WGS) entry which is preliminary data.</text>
</comment>
<reference evidence="2 3" key="1">
    <citation type="submission" date="2015-03" db="EMBL/GenBank/DDBJ databases">
        <authorList>
            <consortium name="Pathogen Informatics"/>
            <person name="Murphy D."/>
        </authorList>
    </citation>
    <scope>NUCLEOTIDE SEQUENCE [LARGE SCALE GENOMIC DNA]</scope>
    <source>
        <strain evidence="2 3">0268S</strain>
    </source>
</reference>
<feature type="region of interest" description="Disordered" evidence="1">
    <location>
        <begin position="1"/>
        <end position="74"/>
    </location>
</feature>